<name>A0A369UWG7_9ACTN</name>
<organism evidence="3 4">
    <name type="scientific">Streptomyces parvulus</name>
    <dbReference type="NCBI Taxonomy" id="146923"/>
    <lineage>
        <taxon>Bacteria</taxon>
        <taxon>Bacillati</taxon>
        <taxon>Actinomycetota</taxon>
        <taxon>Actinomycetes</taxon>
        <taxon>Kitasatosporales</taxon>
        <taxon>Streptomycetaceae</taxon>
        <taxon>Streptomyces</taxon>
    </lineage>
</organism>
<dbReference type="InterPro" id="IPR029058">
    <property type="entry name" value="AB_hydrolase_fold"/>
</dbReference>
<protein>
    <submittedName>
        <fullName evidence="3">Alpha/beta hydrolase</fullName>
    </submittedName>
</protein>
<sequence length="300" mass="32153">MSTSPESHALREHLVAMAARFEAEPDMGLDSMREMFDTLRNRQAEPTDVTYEEVTAGDRPAMWARPLSAVAGRVVLYTHAGGFIAHDMNTSRKLAGHLAKAAGAVALIPDYRLAPEHPFPAAIGDAVSAYRHLLDAGYQPHRIAFAGESAGGNLAAATLVKARQLGLPLPGAYVGLSPWFDLLGELPSFDSGTDAFLVRPVSQLMAGMYLAGHDANTPLANPRYADLKGFPPSYVTAGADESLVDAVTDFSDRARAAGVDVTIEIAPDMQHAFQWMAGRAPEADQSISRIGDWLRTRLAS</sequence>
<dbReference type="SUPFAM" id="SSF53474">
    <property type="entry name" value="alpha/beta-Hydrolases"/>
    <property type="match status" value="1"/>
</dbReference>
<dbReference type="InterPro" id="IPR013094">
    <property type="entry name" value="AB_hydrolase_3"/>
</dbReference>
<evidence type="ECO:0000256" key="1">
    <source>
        <dbReference type="ARBA" id="ARBA00022801"/>
    </source>
</evidence>
<dbReference type="EMBL" id="QQBH01000030">
    <property type="protein sequence ID" value="RDD85114.1"/>
    <property type="molecule type" value="Genomic_DNA"/>
</dbReference>
<reference evidence="3 4" key="1">
    <citation type="submission" date="2018-07" db="EMBL/GenBank/DDBJ databases">
        <title>Genome guided investigation of antibiotics producing actinomycetales strain isolated from a Macau mangrove ecosystem.</title>
        <authorList>
            <person name="Hu D."/>
        </authorList>
    </citation>
    <scope>NUCLEOTIDE SEQUENCE [LARGE SCALE GENOMIC DNA]</scope>
    <source>
        <strain evidence="3 4">2297</strain>
    </source>
</reference>
<accession>A0A369UWG7</accession>
<dbReference type="AlphaFoldDB" id="A0A369UWG7"/>
<dbReference type="PANTHER" id="PTHR48081">
    <property type="entry name" value="AB HYDROLASE SUPERFAMILY PROTEIN C4A8.06C"/>
    <property type="match status" value="1"/>
</dbReference>
<evidence type="ECO:0000259" key="2">
    <source>
        <dbReference type="Pfam" id="PF07859"/>
    </source>
</evidence>
<dbReference type="Pfam" id="PF07859">
    <property type="entry name" value="Abhydrolase_3"/>
    <property type="match status" value="1"/>
</dbReference>
<comment type="caution">
    <text evidence="3">The sequence shown here is derived from an EMBL/GenBank/DDBJ whole genome shotgun (WGS) entry which is preliminary data.</text>
</comment>
<gene>
    <name evidence="3" type="ORF">DVZ84_31825</name>
</gene>
<evidence type="ECO:0000313" key="3">
    <source>
        <dbReference type="EMBL" id="RDD85114.1"/>
    </source>
</evidence>
<feature type="domain" description="Alpha/beta hydrolase fold-3" evidence="2">
    <location>
        <begin position="75"/>
        <end position="274"/>
    </location>
</feature>
<dbReference type="GO" id="GO:0016787">
    <property type="term" value="F:hydrolase activity"/>
    <property type="evidence" value="ECO:0007669"/>
    <property type="project" value="UniProtKB-KW"/>
</dbReference>
<dbReference type="Gene3D" id="3.40.50.1820">
    <property type="entry name" value="alpha/beta hydrolase"/>
    <property type="match status" value="1"/>
</dbReference>
<dbReference type="Proteomes" id="UP000253742">
    <property type="component" value="Unassembled WGS sequence"/>
</dbReference>
<dbReference type="RefSeq" id="WP_114532258.1">
    <property type="nucleotide sequence ID" value="NZ_QQBH01000030.1"/>
</dbReference>
<evidence type="ECO:0000313" key="4">
    <source>
        <dbReference type="Proteomes" id="UP000253742"/>
    </source>
</evidence>
<keyword evidence="1 3" id="KW-0378">Hydrolase</keyword>
<proteinExistence type="predicted"/>
<dbReference type="PANTHER" id="PTHR48081:SF8">
    <property type="entry name" value="ALPHA_BETA HYDROLASE FOLD-3 DOMAIN-CONTAINING PROTEIN-RELATED"/>
    <property type="match status" value="1"/>
</dbReference>
<dbReference type="InterPro" id="IPR050300">
    <property type="entry name" value="GDXG_lipolytic_enzyme"/>
</dbReference>
<dbReference type="OrthoDB" id="128186at2"/>